<dbReference type="Proteomes" id="UP000708298">
    <property type="component" value="Unassembled WGS sequence"/>
</dbReference>
<dbReference type="GO" id="GO:0005886">
    <property type="term" value="C:plasma membrane"/>
    <property type="evidence" value="ECO:0007669"/>
    <property type="project" value="UniProtKB-SubCell"/>
</dbReference>
<keyword evidence="8" id="KW-0966">Cell projection</keyword>
<feature type="transmembrane region" description="Helical" evidence="7">
    <location>
        <begin position="92"/>
        <end position="115"/>
    </location>
</feature>
<evidence type="ECO:0000256" key="3">
    <source>
        <dbReference type="ARBA" id="ARBA00022475"/>
    </source>
</evidence>
<proteinExistence type="inferred from homology"/>
<evidence type="ECO:0000256" key="4">
    <source>
        <dbReference type="ARBA" id="ARBA00022692"/>
    </source>
</evidence>
<keyword evidence="6 7" id="KW-0472">Membrane</keyword>
<comment type="subcellular location">
    <subcellularLocation>
        <location evidence="1">Cell membrane</location>
        <topology evidence="1">Multi-pass membrane protein</topology>
    </subcellularLocation>
</comment>
<sequence length="258" mass="26950">MAPNLVAGDIFAWAGRVLWPLLRLTGLFLTAPLYSSSFIPARVKAVFVLAYAWALSLWLPHLPPFPDIPAVVLAQTVTQISTGAAIGLTAQLVVSAVASIGEIAGLSIGLSFATLQFRDTAGNTETLYDLMFWLGLVGYVSLGGPLWLFAAVAHSFQGGGLTPLSAQSWGDLAAFGGVVVNAGVMLALPVMAVALCINLTVGLMTVFAPQLNLLTIGFPLLILGGLTMLSASVLFMNGAIQALLDDAARMVARMITHV</sequence>
<feature type="transmembrane region" description="Helical" evidence="7">
    <location>
        <begin position="172"/>
        <end position="201"/>
    </location>
</feature>
<comment type="caution">
    <text evidence="8">The sequence shown here is derived from an EMBL/GenBank/DDBJ whole genome shotgun (WGS) entry which is preliminary data.</text>
</comment>
<protein>
    <submittedName>
        <fullName evidence="8">Flagellar biosynthetic protein FliR</fullName>
    </submittedName>
</protein>
<reference evidence="8" key="2">
    <citation type="submission" date="2021-01" db="EMBL/GenBank/DDBJ databases">
        <authorList>
            <person name="Mieszkin S."/>
            <person name="Pouder E."/>
            <person name="Alain K."/>
        </authorList>
    </citation>
    <scope>NUCLEOTIDE SEQUENCE</scope>
    <source>
        <strain evidence="8">HW T2.11</strain>
    </source>
</reference>
<dbReference type="PRINTS" id="PR00953">
    <property type="entry name" value="TYPE3IMRPROT"/>
</dbReference>
<feature type="transmembrane region" description="Helical" evidence="7">
    <location>
        <begin position="213"/>
        <end position="236"/>
    </location>
</feature>
<keyword evidence="8" id="KW-0969">Cilium</keyword>
<dbReference type="Pfam" id="PF01311">
    <property type="entry name" value="Bac_export_1"/>
    <property type="match status" value="1"/>
</dbReference>
<organism evidence="8 9">
    <name type="scientific">Acidisoma silvae</name>
    <dbReference type="NCBI Taxonomy" id="2802396"/>
    <lineage>
        <taxon>Bacteria</taxon>
        <taxon>Pseudomonadati</taxon>
        <taxon>Pseudomonadota</taxon>
        <taxon>Alphaproteobacteria</taxon>
        <taxon>Acetobacterales</taxon>
        <taxon>Acidocellaceae</taxon>
        <taxon>Acidisoma</taxon>
    </lineage>
</organism>
<keyword evidence="3" id="KW-1003">Cell membrane</keyword>
<comment type="similarity">
    <text evidence="2">Belongs to the FliR/MopE/SpaR family.</text>
</comment>
<keyword evidence="9" id="KW-1185">Reference proteome</keyword>
<keyword evidence="5 7" id="KW-1133">Transmembrane helix</keyword>
<keyword evidence="4 7" id="KW-0812">Transmembrane</keyword>
<dbReference type="PANTHER" id="PTHR30065">
    <property type="entry name" value="FLAGELLAR BIOSYNTHETIC PROTEIN FLIR"/>
    <property type="match status" value="1"/>
</dbReference>
<accession>A0A963YQF2</accession>
<dbReference type="InterPro" id="IPR002010">
    <property type="entry name" value="T3SS_IM_R"/>
</dbReference>
<reference evidence="8" key="1">
    <citation type="journal article" date="2021" name="Microorganisms">
        <title>Acidisoma silvae sp. nov. and Acidisomacellulosilytica sp. nov., Two Acidophilic Bacteria Isolated from Decaying Wood, Hydrolyzing Cellulose and Producing Poly-3-hydroxybutyrate.</title>
        <authorList>
            <person name="Mieszkin S."/>
            <person name="Pouder E."/>
            <person name="Uroz S."/>
            <person name="Simon-Colin C."/>
            <person name="Alain K."/>
        </authorList>
    </citation>
    <scope>NUCLEOTIDE SEQUENCE</scope>
    <source>
        <strain evidence="8">HW T2.11</strain>
    </source>
</reference>
<evidence type="ECO:0000256" key="7">
    <source>
        <dbReference type="SAM" id="Phobius"/>
    </source>
</evidence>
<evidence type="ECO:0000313" key="9">
    <source>
        <dbReference type="Proteomes" id="UP000708298"/>
    </source>
</evidence>
<keyword evidence="8" id="KW-0282">Flagellum</keyword>
<evidence type="ECO:0000256" key="5">
    <source>
        <dbReference type="ARBA" id="ARBA00022989"/>
    </source>
</evidence>
<name>A0A963YQF2_9PROT</name>
<evidence type="ECO:0000256" key="6">
    <source>
        <dbReference type="ARBA" id="ARBA00023136"/>
    </source>
</evidence>
<feature type="transmembrane region" description="Helical" evidence="7">
    <location>
        <begin position="41"/>
        <end position="59"/>
    </location>
</feature>
<feature type="transmembrane region" description="Helical" evidence="7">
    <location>
        <begin position="12"/>
        <end position="34"/>
    </location>
</feature>
<dbReference type="AlphaFoldDB" id="A0A963YQF2"/>
<dbReference type="GO" id="GO:0006605">
    <property type="term" value="P:protein targeting"/>
    <property type="evidence" value="ECO:0007669"/>
    <property type="project" value="InterPro"/>
</dbReference>
<evidence type="ECO:0000256" key="1">
    <source>
        <dbReference type="ARBA" id="ARBA00004651"/>
    </source>
</evidence>
<dbReference type="PANTHER" id="PTHR30065:SF8">
    <property type="entry name" value="FLAGELLAR BIOSYNTHETIC PROTEIN FLIR"/>
    <property type="match status" value="1"/>
</dbReference>
<feature type="transmembrane region" description="Helical" evidence="7">
    <location>
        <begin position="127"/>
        <end position="152"/>
    </location>
</feature>
<evidence type="ECO:0000313" key="8">
    <source>
        <dbReference type="EMBL" id="MCB8874896.1"/>
    </source>
</evidence>
<gene>
    <name evidence="8" type="ORF">ASILVAE211_06855</name>
</gene>
<evidence type="ECO:0000256" key="2">
    <source>
        <dbReference type="ARBA" id="ARBA00009772"/>
    </source>
</evidence>
<dbReference type="EMBL" id="JAESVB010000002">
    <property type="protein sequence ID" value="MCB8874896.1"/>
    <property type="molecule type" value="Genomic_DNA"/>
</dbReference>